<dbReference type="Pfam" id="PF03704">
    <property type="entry name" value="BTAD"/>
    <property type="match status" value="1"/>
</dbReference>
<keyword evidence="2" id="KW-0067">ATP-binding</keyword>
<dbReference type="InterPro" id="IPR029787">
    <property type="entry name" value="Nucleotide_cyclase"/>
</dbReference>
<protein>
    <submittedName>
        <fullName evidence="5">AAA family ATPase</fullName>
    </submittedName>
</protein>
<dbReference type="InterPro" id="IPR005158">
    <property type="entry name" value="BTAD"/>
</dbReference>
<dbReference type="Gene3D" id="3.40.50.300">
    <property type="entry name" value="P-loop containing nucleotide triphosphate hydrolases"/>
    <property type="match status" value="1"/>
</dbReference>
<dbReference type="Proteomes" id="UP000632138">
    <property type="component" value="Unassembled WGS sequence"/>
</dbReference>
<dbReference type="SMART" id="SM01043">
    <property type="entry name" value="BTAD"/>
    <property type="match status" value="1"/>
</dbReference>
<dbReference type="SUPFAM" id="SSF48452">
    <property type="entry name" value="TPR-like"/>
    <property type="match status" value="1"/>
</dbReference>
<dbReference type="InterPro" id="IPR041664">
    <property type="entry name" value="AAA_16"/>
</dbReference>
<name>A0ABS2A3L9_9ACTN</name>
<organism evidence="5 6">
    <name type="scientific">Paractinoplanes ovalisporus</name>
    <dbReference type="NCBI Taxonomy" id="2810368"/>
    <lineage>
        <taxon>Bacteria</taxon>
        <taxon>Bacillati</taxon>
        <taxon>Actinomycetota</taxon>
        <taxon>Actinomycetes</taxon>
        <taxon>Micromonosporales</taxon>
        <taxon>Micromonosporaceae</taxon>
        <taxon>Paractinoplanes</taxon>
    </lineage>
</organism>
<proteinExistence type="predicted"/>
<dbReference type="PANTHER" id="PTHR16305">
    <property type="entry name" value="TESTICULAR SOLUBLE ADENYLYL CYCLASE"/>
    <property type="match status" value="1"/>
</dbReference>
<evidence type="ECO:0000256" key="1">
    <source>
        <dbReference type="ARBA" id="ARBA00022741"/>
    </source>
</evidence>
<accession>A0ABS2A3L9</accession>
<evidence type="ECO:0000256" key="3">
    <source>
        <dbReference type="SAM" id="MobiDB-lite"/>
    </source>
</evidence>
<evidence type="ECO:0000259" key="4">
    <source>
        <dbReference type="SMART" id="SM01043"/>
    </source>
</evidence>
<sequence length="1430" mass="155403">MPAELRVRLLGGFRVEVAGRVVPESEWQRNGAVALVKILAVHSRMHREQAIDLLWPEAGPDLGQSRLNKALHYARRVLGGDRIRLRDDMLALEQAELWTDVRAFEAAARESDIDAALMLYAGDLLPENRFDAWAEQPRARLRNTVVSMLLERASRDDLERVVVLDPLHEVAHGRLMRLESEQGQRHRAIRRYEQLAALLRDELGIEPAEDLRRLHNSLINEPPARALDATHEQRGTLREQQNAQSKERDAQFAHHDAQPEDRDAQLAHHNAQPEDRDAQLAHHNAQPEDRDAQLAHHNAQPEDRDAQLAHHNAQPKERDAQLAHHNAQTERRSAQLAPRDAQPEQRAAPPGQRLASPGEFSAAPEERKLVTVLDADLRGVRGANADADPERARRETSGWTALLTEIVTRWGGAAQPLMGGGVIGVFGWPEAREDHAARALWAGREIIGRFPGPIRLGVDTGEIIAPGEPRPQVREAMPNSATHLLQISGTVPNNATHLPQISGTMPNNATHLPQISGTMPNNATHLPQIGGTVLNSATQLAQVGGAVLDGAARLRAKAGDGELVTGERTQLAARRHGDFRVEATSPGVWRVVGAAPAPSDDAGPVPPMVGRDAELRAVLSLVDEAAASGRPRLITVAGPAGIGKTRLVREVVGRRPDMRVLRGRCLAAGDGITYWALGEILREACGIPFGESGERAQQKLRTRLAPLLPERTVFALAATAGIRMPGNPLDQADPREVDEELGRAWPRLASVLAVREPLLLIVEDLHWAGAPLVAMLSRLIARAEGPVIVLSTARPEFLDAHPRVSDVVVLRALSETDGRALLEALPQQVGLRQRARILARADGNPYFLEQLAAHVAEGGNGTLPDTVHALLAARIDALPADEKRVLQRAAVIGRTFWATPLRATTGQLQQLENRGLIRARPASTMTGQDEYAFQHALLRDVAYAGLPVAQRAAGHAETAAWLEEVSRERIGEVIELVAVHYAAAAEGPDSSDWVRGKAFRSLIAAGAGARRRFAVGRALDLHRRALRHAEGAAERAEAIEAVGDDHETAYAGDEAIAAWREAITALPKDDRRARLCLKTAQMVVARWGGFRTPADPALGDRVVDEGLAAVIDPSVKAQLLALRALCGGRWAWTGRLDPVPVARRRRAADDAKALADGIGSAPLRGLALLGVAAVHFLEERYEDAVAAVLEEVALVEQDGRDRDRALGHLIAALVIGAVRGDYVVALEHARRSYEWARSLSPHDRLHGTATVMTCLEQLGRYDEIDPYLDEHLALRQGPVAAMACPYIRSGPLVGALALARRGEPDRAKTVADTVDVDLVHPGNAEVLRARLSLRLGDVTTARSLAERLMSMNRRPGPEEIPHEALALLETLEAAGDRRALREFLPRARKASGYLALMTDACDRAERFLSSAESRPGTVPPTGHGGRPSGR</sequence>
<keyword evidence="6" id="KW-1185">Reference proteome</keyword>
<evidence type="ECO:0000313" key="5">
    <source>
        <dbReference type="EMBL" id="MBM2614409.1"/>
    </source>
</evidence>
<feature type="domain" description="Bacterial transcriptional activator" evidence="4">
    <location>
        <begin position="99"/>
        <end position="219"/>
    </location>
</feature>
<keyword evidence="1" id="KW-0547">Nucleotide-binding</keyword>
<dbReference type="PANTHER" id="PTHR16305:SF28">
    <property type="entry name" value="GUANYLATE CYCLASE DOMAIN-CONTAINING PROTEIN"/>
    <property type="match status" value="1"/>
</dbReference>
<feature type="compositionally biased region" description="Basic and acidic residues" evidence="3">
    <location>
        <begin position="245"/>
        <end position="333"/>
    </location>
</feature>
<dbReference type="RefSeq" id="WP_203374304.1">
    <property type="nucleotide sequence ID" value="NZ_JAENHP010000001.1"/>
</dbReference>
<evidence type="ECO:0000256" key="2">
    <source>
        <dbReference type="ARBA" id="ARBA00022840"/>
    </source>
</evidence>
<dbReference type="Gene3D" id="3.30.70.1230">
    <property type="entry name" value="Nucleotide cyclase"/>
    <property type="match status" value="1"/>
</dbReference>
<dbReference type="InterPro" id="IPR036388">
    <property type="entry name" value="WH-like_DNA-bd_sf"/>
</dbReference>
<dbReference type="SUPFAM" id="SSF55073">
    <property type="entry name" value="Nucleotide cyclase"/>
    <property type="match status" value="1"/>
</dbReference>
<gene>
    <name evidence="5" type="ORF">JIG36_02405</name>
</gene>
<feature type="region of interest" description="Disordered" evidence="3">
    <location>
        <begin position="222"/>
        <end position="365"/>
    </location>
</feature>
<dbReference type="SUPFAM" id="SSF52540">
    <property type="entry name" value="P-loop containing nucleoside triphosphate hydrolases"/>
    <property type="match status" value="1"/>
</dbReference>
<comment type="caution">
    <text evidence="5">The sequence shown here is derived from an EMBL/GenBank/DDBJ whole genome shotgun (WGS) entry which is preliminary data.</text>
</comment>
<dbReference type="InterPro" id="IPR011990">
    <property type="entry name" value="TPR-like_helical_dom_sf"/>
</dbReference>
<dbReference type="Gene3D" id="1.25.40.10">
    <property type="entry name" value="Tetratricopeptide repeat domain"/>
    <property type="match status" value="1"/>
</dbReference>
<dbReference type="InterPro" id="IPR027417">
    <property type="entry name" value="P-loop_NTPase"/>
</dbReference>
<evidence type="ECO:0000313" key="6">
    <source>
        <dbReference type="Proteomes" id="UP000632138"/>
    </source>
</evidence>
<reference evidence="5 6" key="1">
    <citation type="submission" date="2021-01" db="EMBL/GenBank/DDBJ databases">
        <title>Actinoplanes sp. nov. LDG1-06 isolated from lichen.</title>
        <authorList>
            <person name="Saeng-In P."/>
            <person name="Phongsopitanun W."/>
            <person name="Kanchanasin P."/>
            <person name="Yuki M."/>
            <person name="Kudo T."/>
            <person name="Ohkuma M."/>
            <person name="Tanasupawat S."/>
        </authorList>
    </citation>
    <scope>NUCLEOTIDE SEQUENCE [LARGE SCALE GENOMIC DNA]</scope>
    <source>
        <strain evidence="5 6">LDG1-06</strain>
    </source>
</reference>
<dbReference type="Pfam" id="PF13191">
    <property type="entry name" value="AAA_16"/>
    <property type="match status" value="1"/>
</dbReference>
<feature type="compositionally biased region" description="Basic and acidic residues" evidence="3">
    <location>
        <begin position="228"/>
        <end position="237"/>
    </location>
</feature>
<dbReference type="Gene3D" id="1.10.10.10">
    <property type="entry name" value="Winged helix-like DNA-binding domain superfamily/Winged helix DNA-binding domain"/>
    <property type="match status" value="1"/>
</dbReference>
<feature type="region of interest" description="Disordered" evidence="3">
    <location>
        <begin position="1409"/>
        <end position="1430"/>
    </location>
</feature>
<dbReference type="EMBL" id="JAENHP010000001">
    <property type="protein sequence ID" value="MBM2614409.1"/>
    <property type="molecule type" value="Genomic_DNA"/>
</dbReference>